<comment type="subcellular location">
    <subcellularLocation>
        <location evidence="2">Mitochondrion matrix</location>
    </subcellularLocation>
</comment>
<sequence length="363" mass="40168">MNFSSTFLLSKSIANCNKSRLLFLQSAKRFSTHSAIAKHKNGSAKPINVDILGTWDSRTELPLELESSINYGKPIPQILTSSVGTHSIQGRRSYNEDRFVVKELRPNLLYFSVFDGHGGSECADYCYRHMEDHLTFWLDRLSVSDIEHAIDAAFLEVNNSFARWWAYHGKATSNVPGTTATISLLHKNMDLYIGHVGDSRAMLCRGGVARRLTTDHCPSLLAEKTRIEQSQGKIIVDDVGRAMVNGRLAMTRSIGDLELKPFGVTAVPDVRKVKIKHGRDAFLVLTTDGINCVMSDQEICDVVQRTEDPAEAAHCLTDAALHYSSEDNATAIVVPLGSWGNNTTSASIFYSFGRSMTDSSRFS</sequence>
<proteinExistence type="inferred from homology"/>
<dbReference type="FunFam" id="3.60.40.10:FF:000033">
    <property type="entry name" value="Protein phosphatase 1K, mitochondrial"/>
    <property type="match status" value="1"/>
</dbReference>
<evidence type="ECO:0000256" key="8">
    <source>
        <dbReference type="ARBA" id="ARBA00023128"/>
    </source>
</evidence>
<name>A0A162PK59_9CRUS</name>
<protein>
    <recommendedName>
        <fullName evidence="3">protein-serine/threonine phosphatase</fullName>
        <ecNumber evidence="3">3.1.3.16</ecNumber>
    </recommendedName>
</protein>
<comment type="similarity">
    <text evidence="10">Belongs to the PP2C family.</text>
</comment>
<dbReference type="AlphaFoldDB" id="A0A162PK59"/>
<comment type="caution">
    <text evidence="11">The sequence shown here is derived from an EMBL/GenBank/DDBJ whole genome shotgun (WGS) entry which is preliminary data.</text>
</comment>
<dbReference type="OrthoDB" id="416093at2759"/>
<dbReference type="PROSITE" id="PS51746">
    <property type="entry name" value="PPM_2"/>
    <property type="match status" value="1"/>
</dbReference>
<evidence type="ECO:0000256" key="10">
    <source>
        <dbReference type="RuleBase" id="RU003465"/>
    </source>
</evidence>
<keyword evidence="12" id="KW-1185">Reference proteome</keyword>
<evidence type="ECO:0000256" key="1">
    <source>
        <dbReference type="ARBA" id="ARBA00001936"/>
    </source>
</evidence>
<evidence type="ECO:0000256" key="6">
    <source>
        <dbReference type="ARBA" id="ARBA00022912"/>
    </source>
</evidence>
<dbReference type="InterPro" id="IPR015655">
    <property type="entry name" value="PP2C"/>
</dbReference>
<evidence type="ECO:0000256" key="2">
    <source>
        <dbReference type="ARBA" id="ARBA00004305"/>
    </source>
</evidence>
<organism evidence="11 12">
    <name type="scientific">Daphnia magna</name>
    <dbReference type="NCBI Taxonomy" id="35525"/>
    <lineage>
        <taxon>Eukaryota</taxon>
        <taxon>Metazoa</taxon>
        <taxon>Ecdysozoa</taxon>
        <taxon>Arthropoda</taxon>
        <taxon>Crustacea</taxon>
        <taxon>Branchiopoda</taxon>
        <taxon>Diplostraca</taxon>
        <taxon>Cladocera</taxon>
        <taxon>Anomopoda</taxon>
        <taxon>Daphniidae</taxon>
        <taxon>Daphnia</taxon>
    </lineage>
</organism>
<dbReference type="InterPro" id="IPR000222">
    <property type="entry name" value="PP2C_BS"/>
</dbReference>
<dbReference type="EC" id="3.1.3.16" evidence="3"/>
<dbReference type="STRING" id="35525.A0A162PK59"/>
<dbReference type="SUPFAM" id="SSF81606">
    <property type="entry name" value="PP2C-like"/>
    <property type="match status" value="1"/>
</dbReference>
<dbReference type="GO" id="GO:0046872">
    <property type="term" value="F:metal ion binding"/>
    <property type="evidence" value="ECO:0007669"/>
    <property type="project" value="UniProtKB-KW"/>
</dbReference>
<accession>A0A162PK59</accession>
<evidence type="ECO:0000313" key="12">
    <source>
        <dbReference type="Proteomes" id="UP000076858"/>
    </source>
</evidence>
<dbReference type="InterPro" id="IPR036457">
    <property type="entry name" value="PPM-type-like_dom_sf"/>
</dbReference>
<comment type="cofactor">
    <cofactor evidence="1">
        <name>Mn(2+)</name>
        <dbReference type="ChEBI" id="CHEBI:29035"/>
    </cofactor>
</comment>
<gene>
    <name evidence="11" type="ORF">APZ42_014810</name>
</gene>
<keyword evidence="4" id="KW-0479">Metal-binding</keyword>
<dbReference type="GO" id="GO:0004722">
    <property type="term" value="F:protein serine/threonine phosphatase activity"/>
    <property type="evidence" value="ECO:0007669"/>
    <property type="project" value="UniProtKB-EC"/>
</dbReference>
<dbReference type="CDD" id="cd00143">
    <property type="entry name" value="PP2Cc"/>
    <property type="match status" value="1"/>
</dbReference>
<dbReference type="SMART" id="SM00331">
    <property type="entry name" value="PP2C_SIG"/>
    <property type="match status" value="1"/>
</dbReference>
<dbReference type="SMART" id="SM00332">
    <property type="entry name" value="PP2Cc"/>
    <property type="match status" value="1"/>
</dbReference>
<dbReference type="PANTHER" id="PTHR47992">
    <property type="entry name" value="PROTEIN PHOSPHATASE"/>
    <property type="match status" value="1"/>
</dbReference>
<reference evidence="11 12" key="1">
    <citation type="submission" date="2016-03" db="EMBL/GenBank/DDBJ databases">
        <title>EvidentialGene: Evidence-directed Construction of Genes on Genomes.</title>
        <authorList>
            <person name="Gilbert D.G."/>
            <person name="Choi J.-H."/>
            <person name="Mockaitis K."/>
            <person name="Colbourne J."/>
            <person name="Pfrender M."/>
        </authorList>
    </citation>
    <scope>NUCLEOTIDE SEQUENCE [LARGE SCALE GENOMIC DNA]</scope>
    <source>
        <strain evidence="11 12">Xinb3</strain>
        <tissue evidence="11">Complete organism</tissue>
    </source>
</reference>
<evidence type="ECO:0000256" key="4">
    <source>
        <dbReference type="ARBA" id="ARBA00022723"/>
    </source>
</evidence>
<dbReference type="Gene3D" id="3.60.40.10">
    <property type="entry name" value="PPM-type phosphatase domain"/>
    <property type="match status" value="1"/>
</dbReference>
<evidence type="ECO:0000256" key="5">
    <source>
        <dbReference type="ARBA" id="ARBA00022801"/>
    </source>
</evidence>
<evidence type="ECO:0000256" key="7">
    <source>
        <dbReference type="ARBA" id="ARBA00022946"/>
    </source>
</evidence>
<evidence type="ECO:0000256" key="3">
    <source>
        <dbReference type="ARBA" id="ARBA00013081"/>
    </source>
</evidence>
<keyword evidence="8" id="KW-0496">Mitochondrion</keyword>
<evidence type="ECO:0000313" key="11">
    <source>
        <dbReference type="EMBL" id="KZS18915.1"/>
    </source>
</evidence>
<dbReference type="GO" id="GO:0005759">
    <property type="term" value="C:mitochondrial matrix"/>
    <property type="evidence" value="ECO:0007669"/>
    <property type="project" value="UniProtKB-SubCell"/>
</dbReference>
<dbReference type="PROSITE" id="PS01032">
    <property type="entry name" value="PPM_1"/>
    <property type="match status" value="1"/>
</dbReference>
<keyword evidence="7" id="KW-0809">Transit peptide</keyword>
<keyword evidence="6 10" id="KW-0904">Protein phosphatase</keyword>
<dbReference type="EMBL" id="LRGB01000504">
    <property type="protein sequence ID" value="KZS18915.1"/>
    <property type="molecule type" value="Genomic_DNA"/>
</dbReference>
<dbReference type="Pfam" id="PF00481">
    <property type="entry name" value="PP2C"/>
    <property type="match status" value="1"/>
</dbReference>
<dbReference type="Proteomes" id="UP000076858">
    <property type="component" value="Unassembled WGS sequence"/>
</dbReference>
<keyword evidence="9" id="KW-0464">Manganese</keyword>
<dbReference type="InterPro" id="IPR001932">
    <property type="entry name" value="PPM-type_phosphatase-like_dom"/>
</dbReference>
<keyword evidence="5 10" id="KW-0378">Hydrolase</keyword>
<evidence type="ECO:0000256" key="9">
    <source>
        <dbReference type="ARBA" id="ARBA00023211"/>
    </source>
</evidence>